<keyword evidence="3" id="KW-0012">Acyltransferase</keyword>
<comment type="similarity">
    <text evidence="1">Belongs to the plant acyltransferase family.</text>
</comment>
<organism evidence="4 5">
    <name type="scientific">Quillaja saponaria</name>
    <name type="common">Soap bark tree</name>
    <dbReference type="NCBI Taxonomy" id="32244"/>
    <lineage>
        <taxon>Eukaryota</taxon>
        <taxon>Viridiplantae</taxon>
        <taxon>Streptophyta</taxon>
        <taxon>Embryophyta</taxon>
        <taxon>Tracheophyta</taxon>
        <taxon>Spermatophyta</taxon>
        <taxon>Magnoliopsida</taxon>
        <taxon>eudicotyledons</taxon>
        <taxon>Gunneridae</taxon>
        <taxon>Pentapetalae</taxon>
        <taxon>rosids</taxon>
        <taxon>fabids</taxon>
        <taxon>Fabales</taxon>
        <taxon>Quillajaceae</taxon>
        <taxon>Quillaja</taxon>
    </lineage>
</organism>
<evidence type="ECO:0000256" key="2">
    <source>
        <dbReference type="ARBA" id="ARBA00022679"/>
    </source>
</evidence>
<dbReference type="FunFam" id="3.30.559.10:FF:000008">
    <property type="entry name" value="Tryptamine hydroxycinnamoyl transferase"/>
    <property type="match status" value="1"/>
</dbReference>
<dbReference type="FunFam" id="3.30.559.10:FF:000015">
    <property type="entry name" value="Spermidine hydroxycinnamoyl transferase"/>
    <property type="match status" value="1"/>
</dbReference>
<reference evidence="4" key="1">
    <citation type="journal article" date="2023" name="Science">
        <title>Elucidation of the pathway for biosynthesis of saponin adjuvants from the soapbark tree.</title>
        <authorList>
            <person name="Reed J."/>
            <person name="Orme A."/>
            <person name="El-Demerdash A."/>
            <person name="Owen C."/>
            <person name="Martin L.B.B."/>
            <person name="Misra R.C."/>
            <person name="Kikuchi S."/>
            <person name="Rejzek M."/>
            <person name="Martin A.C."/>
            <person name="Harkess A."/>
            <person name="Leebens-Mack J."/>
            <person name="Louveau T."/>
            <person name="Stephenson M.J."/>
            <person name="Osbourn A."/>
        </authorList>
    </citation>
    <scope>NUCLEOTIDE SEQUENCE</scope>
    <source>
        <strain evidence="4">S10</strain>
    </source>
</reference>
<dbReference type="InterPro" id="IPR050317">
    <property type="entry name" value="Plant_Fungal_Acyltransferase"/>
</dbReference>
<keyword evidence="5" id="KW-1185">Reference proteome</keyword>
<dbReference type="Gene3D" id="3.30.559.10">
    <property type="entry name" value="Chloramphenicol acetyltransferase-like domain"/>
    <property type="match status" value="2"/>
</dbReference>
<comment type="caution">
    <text evidence="4">The sequence shown here is derived from an EMBL/GenBank/DDBJ whole genome shotgun (WGS) entry which is preliminary data.</text>
</comment>
<proteinExistence type="inferred from homology"/>
<evidence type="ECO:0000256" key="1">
    <source>
        <dbReference type="ARBA" id="ARBA00009861"/>
    </source>
</evidence>
<dbReference type="Proteomes" id="UP001163823">
    <property type="component" value="Chromosome 13"/>
</dbReference>
<dbReference type="PANTHER" id="PTHR31642">
    <property type="entry name" value="TRICHOTHECENE 3-O-ACETYLTRANSFERASE"/>
    <property type="match status" value="1"/>
</dbReference>
<dbReference type="Pfam" id="PF02458">
    <property type="entry name" value="Transferase"/>
    <property type="match status" value="1"/>
</dbReference>
<dbReference type="InterPro" id="IPR023213">
    <property type="entry name" value="CAT-like_dom_sf"/>
</dbReference>
<protein>
    <submittedName>
        <fullName evidence="4">Omega-hydroxypalmitate O-feruloyl transferase-like</fullName>
    </submittedName>
</protein>
<dbReference type="AlphaFoldDB" id="A0AAD7KVH3"/>
<evidence type="ECO:0000313" key="4">
    <source>
        <dbReference type="EMBL" id="KAJ7945670.1"/>
    </source>
</evidence>
<evidence type="ECO:0000256" key="3">
    <source>
        <dbReference type="ARBA" id="ARBA00023315"/>
    </source>
</evidence>
<evidence type="ECO:0000313" key="5">
    <source>
        <dbReference type="Proteomes" id="UP001163823"/>
    </source>
</evidence>
<accession>A0AAD7KVH3</accession>
<sequence>MGDANSVNLKFELGVSQEEPTLVPPAKETEKGPYFLSNLDQNIAVIVRTIYCFKSDSKGNEDAVKVIKDALSKILVQYYPLAGRLTISSEGKLTVDCTGEGAVFVEAEANCMLDDIGDMTKPDPIALGKLVYDIPGAKNILEIPPLVAQVTKFKCGGFVLGLCMNHCMFDGIGAMEFVNAWGDTARGLPLKVPPFLDRSILKARIPPKIEFPHHEFAQIEDLSDTSKLHEEEMLYRSFCFDPEKLEQLKKIAMEDGVLDRCSTFEALSAFVWRARTQALRMQPDQQTKLLFAVDGRSKFDPPIPERYFGNAIVLTSSLCSAGELLENPPSFTVGLVHKAVKMVTDSYMRSAIDYFEITRARPSLAATLLITTWSRLSFHSTNFGWGEPIASGPVALPEKEVSLFLSHGKERKSTNVLLGLPASAMKIFEGLMQI</sequence>
<keyword evidence="2 4" id="KW-0808">Transferase</keyword>
<dbReference type="KEGG" id="qsa:O6P43_030695"/>
<dbReference type="GO" id="GO:0016747">
    <property type="term" value="F:acyltransferase activity, transferring groups other than amino-acyl groups"/>
    <property type="evidence" value="ECO:0007669"/>
    <property type="project" value="TreeGrafter"/>
</dbReference>
<dbReference type="EMBL" id="JARAOO010000013">
    <property type="protein sequence ID" value="KAJ7945670.1"/>
    <property type="molecule type" value="Genomic_DNA"/>
</dbReference>
<name>A0AAD7KVH3_QUISA</name>
<gene>
    <name evidence="4" type="ORF">O6P43_030695</name>
</gene>
<dbReference type="PANTHER" id="PTHR31642:SF310">
    <property type="entry name" value="FATTY ALCOHOL:CAFFEOYL-COA ACYLTRANSFERASE"/>
    <property type="match status" value="1"/>
</dbReference>